<dbReference type="Proteomes" id="UP000050761">
    <property type="component" value="Unassembled WGS sequence"/>
</dbReference>
<protein>
    <submittedName>
        <fullName evidence="3">ZP domain-containing protein</fullName>
    </submittedName>
</protein>
<dbReference type="WBParaSite" id="HPBE_0001166001-mRNA-1">
    <property type="protein sequence ID" value="HPBE_0001166001-mRNA-1"/>
    <property type="gene ID" value="HPBE_0001166001"/>
</dbReference>
<evidence type="ECO:0000313" key="2">
    <source>
        <dbReference type="Proteomes" id="UP000050761"/>
    </source>
</evidence>
<dbReference type="EMBL" id="UZAH01027187">
    <property type="protein sequence ID" value="VDO89405.1"/>
    <property type="molecule type" value="Genomic_DNA"/>
</dbReference>
<reference evidence="1 2" key="1">
    <citation type="submission" date="2018-11" db="EMBL/GenBank/DDBJ databases">
        <authorList>
            <consortium name="Pathogen Informatics"/>
        </authorList>
    </citation>
    <scope>NUCLEOTIDE SEQUENCE [LARGE SCALE GENOMIC DNA]</scope>
</reference>
<evidence type="ECO:0000313" key="1">
    <source>
        <dbReference type="EMBL" id="VDO89405.1"/>
    </source>
</evidence>
<accession>A0A3P8CZ27</accession>
<gene>
    <name evidence="1" type="ORF">HPBE_LOCUS11661</name>
</gene>
<evidence type="ECO:0000313" key="3">
    <source>
        <dbReference type="WBParaSite" id="HPBE_0001166001-mRNA-1"/>
    </source>
</evidence>
<name>A0A183FU35_HELPZ</name>
<sequence>MLTFNIDGYRHGTQIITTFQHNCHPLHRQQAINCSASKSTSDGCMSSTSGARVLAVNAVGNPPVELKTDSICSSDSERTKKD</sequence>
<organism evidence="2 3">
    <name type="scientific">Heligmosomoides polygyrus</name>
    <name type="common">Parasitic roundworm</name>
    <dbReference type="NCBI Taxonomy" id="6339"/>
    <lineage>
        <taxon>Eukaryota</taxon>
        <taxon>Metazoa</taxon>
        <taxon>Ecdysozoa</taxon>
        <taxon>Nematoda</taxon>
        <taxon>Chromadorea</taxon>
        <taxon>Rhabditida</taxon>
        <taxon>Rhabditina</taxon>
        <taxon>Rhabditomorpha</taxon>
        <taxon>Strongyloidea</taxon>
        <taxon>Heligmosomidae</taxon>
        <taxon>Heligmosomoides</taxon>
    </lineage>
</organism>
<proteinExistence type="predicted"/>
<reference evidence="3" key="2">
    <citation type="submission" date="2019-09" db="UniProtKB">
        <authorList>
            <consortium name="WormBaseParasite"/>
        </authorList>
    </citation>
    <scope>IDENTIFICATION</scope>
</reference>
<dbReference type="AlphaFoldDB" id="A0A183FU35"/>
<keyword evidence="2" id="KW-1185">Reference proteome</keyword>
<accession>A0A183FU35</accession>